<dbReference type="VEuPathDB" id="FungiDB:BO82DRAFT_404199"/>
<organism evidence="2 3">
    <name type="scientific">Aspergillus uvarum CBS 121591</name>
    <dbReference type="NCBI Taxonomy" id="1448315"/>
    <lineage>
        <taxon>Eukaryota</taxon>
        <taxon>Fungi</taxon>
        <taxon>Dikarya</taxon>
        <taxon>Ascomycota</taxon>
        <taxon>Pezizomycotina</taxon>
        <taxon>Eurotiomycetes</taxon>
        <taxon>Eurotiomycetidae</taxon>
        <taxon>Eurotiales</taxon>
        <taxon>Aspergillaceae</taxon>
        <taxon>Aspergillus</taxon>
        <taxon>Aspergillus subgen. Circumdati</taxon>
    </lineage>
</organism>
<feature type="compositionally biased region" description="Acidic residues" evidence="1">
    <location>
        <begin position="11"/>
        <end position="23"/>
    </location>
</feature>
<evidence type="ECO:0000256" key="1">
    <source>
        <dbReference type="SAM" id="MobiDB-lite"/>
    </source>
</evidence>
<dbReference type="OrthoDB" id="10457312at2759"/>
<feature type="compositionally biased region" description="Acidic residues" evidence="1">
    <location>
        <begin position="115"/>
        <end position="148"/>
    </location>
</feature>
<reference evidence="2 3" key="1">
    <citation type="submission" date="2016-12" db="EMBL/GenBank/DDBJ databases">
        <title>The genomes of Aspergillus section Nigri reveals drivers in fungal speciation.</title>
        <authorList>
            <consortium name="DOE Joint Genome Institute"/>
            <person name="Vesth T.C."/>
            <person name="Nybo J."/>
            <person name="Theobald S."/>
            <person name="Brandl J."/>
            <person name="Frisvad J.C."/>
            <person name="Nielsen K.F."/>
            <person name="Lyhne E.K."/>
            <person name="Kogle M.E."/>
            <person name="Kuo A."/>
            <person name="Riley R."/>
            <person name="Clum A."/>
            <person name="Nolan M."/>
            <person name="Lipzen A."/>
            <person name="Salamov A."/>
            <person name="Henrissat B."/>
            <person name="Wiebenga A."/>
            <person name="De Vries R.P."/>
            <person name="Grigoriev I.V."/>
            <person name="Mortensen U.H."/>
            <person name="Andersen M.R."/>
            <person name="Baker S.E."/>
        </authorList>
    </citation>
    <scope>NUCLEOTIDE SEQUENCE [LARGE SCALE GENOMIC DNA]</scope>
    <source>
        <strain evidence="2 3">CBS 121591</strain>
    </source>
</reference>
<evidence type="ECO:0000313" key="3">
    <source>
        <dbReference type="Proteomes" id="UP000248340"/>
    </source>
</evidence>
<proteinExistence type="predicted"/>
<evidence type="ECO:0000313" key="2">
    <source>
        <dbReference type="EMBL" id="PYH79562.1"/>
    </source>
</evidence>
<dbReference type="GeneID" id="37142162"/>
<dbReference type="EMBL" id="KZ821718">
    <property type="protein sequence ID" value="PYH79562.1"/>
    <property type="molecule type" value="Genomic_DNA"/>
</dbReference>
<feature type="region of interest" description="Disordered" evidence="1">
    <location>
        <begin position="1"/>
        <end position="84"/>
    </location>
</feature>
<protein>
    <submittedName>
        <fullName evidence="2">Uncharacterized protein</fullName>
    </submittedName>
</protein>
<keyword evidence="3" id="KW-1185">Reference proteome</keyword>
<accession>A0A319DJE8</accession>
<name>A0A319DJE8_9EURO</name>
<sequence>MCAPIIREPFEHEEDIEEDEDIRDSDPINQEAAALRTWRTGTAPPISNRPDQGSEENYRDMDAETRDGQGGRESQPDSNRAGRLEASSLPRDLFSFSSPHSGPNVGIMIRHSSEGEEDDSDEEEDEQEEDEGVEEDEEDEQEYGDADSDPGHHQHRYGEDEYVCITPECPERLLLIQERLGIRRDFFWDAMVTMHNKYVHLLDVSEMGDVARGHIPSEKPWESEDARLEWAGFLNRIPEFVCCDADNNLPCSIDDINDFDALRAWMLELLPWVVDTAGLFNSRLVATLEGKMS</sequence>
<dbReference type="RefSeq" id="XP_025489762.1">
    <property type="nucleotide sequence ID" value="XM_025639420.1"/>
</dbReference>
<feature type="region of interest" description="Disordered" evidence="1">
    <location>
        <begin position="113"/>
        <end position="156"/>
    </location>
</feature>
<dbReference type="Proteomes" id="UP000248340">
    <property type="component" value="Unassembled WGS sequence"/>
</dbReference>
<gene>
    <name evidence="2" type="ORF">BO82DRAFT_404199</name>
</gene>
<feature type="compositionally biased region" description="Basic and acidic residues" evidence="1">
    <location>
        <begin position="56"/>
        <end position="70"/>
    </location>
</feature>
<dbReference type="AlphaFoldDB" id="A0A319DJE8"/>